<dbReference type="Proteomes" id="UP000298663">
    <property type="component" value="Unassembled WGS sequence"/>
</dbReference>
<reference evidence="2 3" key="2">
    <citation type="journal article" date="2019" name="G3 (Bethesda)">
        <title>Hybrid Assembly of the Genome of the Entomopathogenic Nematode Steinernema carpocapsae Identifies the X-Chromosome.</title>
        <authorList>
            <person name="Serra L."/>
            <person name="Macchietto M."/>
            <person name="Macias-Munoz A."/>
            <person name="McGill C.J."/>
            <person name="Rodriguez I.M."/>
            <person name="Rodriguez B."/>
            <person name="Murad R."/>
            <person name="Mortazavi A."/>
        </authorList>
    </citation>
    <scope>NUCLEOTIDE SEQUENCE [LARGE SCALE GENOMIC DNA]</scope>
    <source>
        <strain evidence="2 3">ALL</strain>
    </source>
</reference>
<keyword evidence="3" id="KW-1185">Reference proteome</keyword>
<feature type="compositionally biased region" description="Basic and acidic residues" evidence="1">
    <location>
        <begin position="7"/>
        <end position="26"/>
    </location>
</feature>
<feature type="region of interest" description="Disordered" evidence="1">
    <location>
        <begin position="1"/>
        <end position="38"/>
    </location>
</feature>
<name>A0A4V6A4H0_STECR</name>
<evidence type="ECO:0000313" key="3">
    <source>
        <dbReference type="Proteomes" id="UP000298663"/>
    </source>
</evidence>
<comment type="caution">
    <text evidence="2">The sequence shown here is derived from an EMBL/GenBank/DDBJ whole genome shotgun (WGS) entry which is preliminary data.</text>
</comment>
<reference evidence="2 3" key="1">
    <citation type="journal article" date="2015" name="Genome Biol.">
        <title>Comparative genomics of Steinernema reveals deeply conserved gene regulatory networks.</title>
        <authorList>
            <person name="Dillman A.R."/>
            <person name="Macchietto M."/>
            <person name="Porter C.F."/>
            <person name="Rogers A."/>
            <person name="Williams B."/>
            <person name="Antoshechkin I."/>
            <person name="Lee M.M."/>
            <person name="Goodwin Z."/>
            <person name="Lu X."/>
            <person name="Lewis E.E."/>
            <person name="Goodrich-Blair H."/>
            <person name="Stock S.P."/>
            <person name="Adams B.J."/>
            <person name="Sternberg P.W."/>
            <person name="Mortazavi A."/>
        </authorList>
    </citation>
    <scope>NUCLEOTIDE SEQUENCE [LARGE SCALE GENOMIC DNA]</scope>
    <source>
        <strain evidence="2 3">ALL</strain>
    </source>
</reference>
<dbReference type="Gene3D" id="2.30.29.30">
    <property type="entry name" value="Pleckstrin-homology domain (PH domain)/Phosphotyrosine-binding domain (PTB)"/>
    <property type="match status" value="1"/>
</dbReference>
<sequence length="167" mass="18363">MSTDLAATKEVDEAAEGSDRCEELMSSKKIPSTTPAKVPPGKLLKSSCSADRPFLFSENSYGSAFGIRRTNHLTVECLVSVRAQLLLWDEALAGWLPFDNGSLCNVALLQQITCQQTLSPSLLQPSKRSSWSGYSHAGAMMPNNARMTPVWEYHLQGNRIADQKLFL</sequence>
<evidence type="ECO:0000313" key="2">
    <source>
        <dbReference type="EMBL" id="TKR86775.1"/>
    </source>
</evidence>
<evidence type="ECO:0000256" key="1">
    <source>
        <dbReference type="SAM" id="MobiDB-lite"/>
    </source>
</evidence>
<protein>
    <submittedName>
        <fullName evidence="2">Uncharacterized protein</fullName>
    </submittedName>
</protein>
<dbReference type="InterPro" id="IPR011993">
    <property type="entry name" value="PH-like_dom_sf"/>
</dbReference>
<proteinExistence type="predicted"/>
<organism evidence="2 3">
    <name type="scientific">Steinernema carpocapsae</name>
    <name type="common">Entomopathogenic nematode</name>
    <dbReference type="NCBI Taxonomy" id="34508"/>
    <lineage>
        <taxon>Eukaryota</taxon>
        <taxon>Metazoa</taxon>
        <taxon>Ecdysozoa</taxon>
        <taxon>Nematoda</taxon>
        <taxon>Chromadorea</taxon>
        <taxon>Rhabditida</taxon>
        <taxon>Tylenchina</taxon>
        <taxon>Panagrolaimomorpha</taxon>
        <taxon>Strongyloidoidea</taxon>
        <taxon>Steinernematidae</taxon>
        <taxon>Steinernema</taxon>
    </lineage>
</organism>
<dbReference type="AlphaFoldDB" id="A0A4V6A4H0"/>
<dbReference type="EMBL" id="AZBU02000003">
    <property type="protein sequence ID" value="TKR86775.1"/>
    <property type="molecule type" value="Genomic_DNA"/>
</dbReference>
<dbReference type="OrthoDB" id="5875669at2759"/>
<accession>A0A4V6A4H0</accession>
<gene>
    <name evidence="2" type="ORF">L596_011294</name>
</gene>